<keyword evidence="8" id="KW-1185">Reference proteome</keyword>
<keyword evidence="4" id="KW-0862">Zinc</keyword>
<evidence type="ECO:0000256" key="2">
    <source>
        <dbReference type="ARBA" id="ARBA00022737"/>
    </source>
</evidence>
<dbReference type="InterPro" id="IPR013087">
    <property type="entry name" value="Znf_C2H2_type"/>
</dbReference>
<keyword evidence="2" id="KW-0677">Repeat</keyword>
<dbReference type="InterPro" id="IPR036236">
    <property type="entry name" value="Znf_C2H2_sf"/>
</dbReference>
<evidence type="ECO:0000313" key="7">
    <source>
        <dbReference type="EMBL" id="KYO23470.1"/>
    </source>
</evidence>
<protein>
    <recommendedName>
        <fullName evidence="6">C2H2-type domain-containing protein</fullName>
    </recommendedName>
</protein>
<evidence type="ECO:0000256" key="4">
    <source>
        <dbReference type="ARBA" id="ARBA00022833"/>
    </source>
</evidence>
<comment type="caution">
    <text evidence="7">The sequence shown here is derived from an EMBL/GenBank/DDBJ whole genome shotgun (WGS) entry which is preliminary data.</text>
</comment>
<dbReference type="SUPFAM" id="SSF57667">
    <property type="entry name" value="beta-beta-alpha zinc fingers"/>
    <property type="match status" value="1"/>
</dbReference>
<accession>A0A151MGG3</accession>
<dbReference type="GO" id="GO:0000981">
    <property type="term" value="F:DNA-binding transcription factor activity, RNA polymerase II-specific"/>
    <property type="evidence" value="ECO:0007669"/>
    <property type="project" value="TreeGrafter"/>
</dbReference>
<keyword evidence="1" id="KW-0479">Metal-binding</keyword>
<evidence type="ECO:0000259" key="6">
    <source>
        <dbReference type="PROSITE" id="PS50157"/>
    </source>
</evidence>
<dbReference type="PANTHER" id="PTHR46105:SF14">
    <property type="entry name" value="ZINC FINGER AND BTB DOMAIN-CONTAINING PROTEIN 22"/>
    <property type="match status" value="1"/>
</dbReference>
<dbReference type="PANTHER" id="PTHR46105">
    <property type="entry name" value="AGAP004733-PA"/>
    <property type="match status" value="1"/>
</dbReference>
<keyword evidence="3 5" id="KW-0863">Zinc-finger</keyword>
<dbReference type="FunFam" id="3.30.160.60:FF:000100">
    <property type="entry name" value="Zinc finger 45-like"/>
    <property type="match status" value="1"/>
</dbReference>
<dbReference type="Gene3D" id="3.30.710.10">
    <property type="entry name" value="Potassium Channel Kv1.1, Chain A"/>
    <property type="match status" value="1"/>
</dbReference>
<dbReference type="PROSITE" id="PS50157">
    <property type="entry name" value="ZINC_FINGER_C2H2_2"/>
    <property type="match status" value="1"/>
</dbReference>
<proteinExistence type="predicted"/>
<dbReference type="GO" id="GO:0008270">
    <property type="term" value="F:zinc ion binding"/>
    <property type="evidence" value="ECO:0007669"/>
    <property type="project" value="UniProtKB-KW"/>
</dbReference>
<evidence type="ECO:0000256" key="3">
    <source>
        <dbReference type="ARBA" id="ARBA00022771"/>
    </source>
</evidence>
<evidence type="ECO:0000256" key="5">
    <source>
        <dbReference type="PROSITE-ProRule" id="PRU00042"/>
    </source>
</evidence>
<dbReference type="STRING" id="8496.A0A151MGG3"/>
<dbReference type="InterPro" id="IPR050457">
    <property type="entry name" value="ZnFinger_BTB_dom_contain"/>
</dbReference>
<sequence>MATDSEILHFQFEQQGDAVLQKMNLLRQQNLFCDVSIYINDTEFHGHKCGKTFTQKKNLNRHIRGHMGIRPFQCMVCLKTFTAKKIQLRSSYD</sequence>
<dbReference type="InterPro" id="IPR011333">
    <property type="entry name" value="SKP1/BTB/POZ_sf"/>
</dbReference>
<dbReference type="AlphaFoldDB" id="A0A151MGG3"/>
<dbReference type="Proteomes" id="UP000050525">
    <property type="component" value="Unassembled WGS sequence"/>
</dbReference>
<dbReference type="EMBL" id="AKHW03006215">
    <property type="protein sequence ID" value="KYO23470.1"/>
    <property type="molecule type" value="Genomic_DNA"/>
</dbReference>
<evidence type="ECO:0000256" key="1">
    <source>
        <dbReference type="ARBA" id="ARBA00022723"/>
    </source>
</evidence>
<dbReference type="SUPFAM" id="SSF54695">
    <property type="entry name" value="POZ domain"/>
    <property type="match status" value="1"/>
</dbReference>
<reference evidence="7 8" key="1">
    <citation type="journal article" date="2012" name="Genome Biol.">
        <title>Sequencing three crocodilian genomes to illuminate the evolution of archosaurs and amniotes.</title>
        <authorList>
            <person name="St John J.A."/>
            <person name="Braun E.L."/>
            <person name="Isberg S.R."/>
            <person name="Miles L.G."/>
            <person name="Chong A.Y."/>
            <person name="Gongora J."/>
            <person name="Dalzell P."/>
            <person name="Moran C."/>
            <person name="Bed'hom B."/>
            <person name="Abzhanov A."/>
            <person name="Burgess S.C."/>
            <person name="Cooksey A.M."/>
            <person name="Castoe T.A."/>
            <person name="Crawford N.G."/>
            <person name="Densmore L.D."/>
            <person name="Drew J.C."/>
            <person name="Edwards S.V."/>
            <person name="Faircloth B.C."/>
            <person name="Fujita M.K."/>
            <person name="Greenwold M.J."/>
            <person name="Hoffmann F.G."/>
            <person name="Howard J.M."/>
            <person name="Iguchi T."/>
            <person name="Janes D.E."/>
            <person name="Khan S.Y."/>
            <person name="Kohno S."/>
            <person name="de Koning A.J."/>
            <person name="Lance S.L."/>
            <person name="McCarthy F.M."/>
            <person name="McCormack J.E."/>
            <person name="Merchant M.E."/>
            <person name="Peterson D.G."/>
            <person name="Pollock D.D."/>
            <person name="Pourmand N."/>
            <person name="Raney B.J."/>
            <person name="Roessler K.A."/>
            <person name="Sanford J.R."/>
            <person name="Sawyer R.H."/>
            <person name="Schmidt C.J."/>
            <person name="Triplett E.W."/>
            <person name="Tuberville T.D."/>
            <person name="Venegas-Anaya M."/>
            <person name="Howard J.T."/>
            <person name="Jarvis E.D."/>
            <person name="Guillette L.J.Jr."/>
            <person name="Glenn T.C."/>
            <person name="Green R.E."/>
            <person name="Ray D.A."/>
        </authorList>
    </citation>
    <scope>NUCLEOTIDE SEQUENCE [LARGE SCALE GENOMIC DNA]</scope>
    <source>
        <strain evidence="7">KSC_2009_1</strain>
    </source>
</reference>
<dbReference type="eggNOG" id="KOG1721">
    <property type="taxonomic scope" value="Eukaryota"/>
</dbReference>
<gene>
    <name evidence="7" type="ORF">Y1Q_0005824</name>
</gene>
<name>A0A151MGG3_ALLMI</name>
<dbReference type="GO" id="GO:0000978">
    <property type="term" value="F:RNA polymerase II cis-regulatory region sequence-specific DNA binding"/>
    <property type="evidence" value="ECO:0007669"/>
    <property type="project" value="TreeGrafter"/>
</dbReference>
<organism evidence="7 8">
    <name type="scientific">Alligator mississippiensis</name>
    <name type="common">American alligator</name>
    <dbReference type="NCBI Taxonomy" id="8496"/>
    <lineage>
        <taxon>Eukaryota</taxon>
        <taxon>Metazoa</taxon>
        <taxon>Chordata</taxon>
        <taxon>Craniata</taxon>
        <taxon>Vertebrata</taxon>
        <taxon>Euteleostomi</taxon>
        <taxon>Archelosauria</taxon>
        <taxon>Archosauria</taxon>
        <taxon>Crocodylia</taxon>
        <taxon>Alligatoridae</taxon>
        <taxon>Alligatorinae</taxon>
        <taxon>Alligator</taxon>
    </lineage>
</organism>
<dbReference type="Gene3D" id="3.30.160.60">
    <property type="entry name" value="Classic Zinc Finger"/>
    <property type="match status" value="2"/>
</dbReference>
<evidence type="ECO:0000313" key="8">
    <source>
        <dbReference type="Proteomes" id="UP000050525"/>
    </source>
</evidence>
<feature type="domain" description="C2H2-type" evidence="6">
    <location>
        <begin position="44"/>
        <end position="71"/>
    </location>
</feature>
<dbReference type="Pfam" id="PF00096">
    <property type="entry name" value="zf-C2H2"/>
    <property type="match status" value="1"/>
</dbReference>